<proteinExistence type="predicted"/>
<evidence type="ECO:0000313" key="2">
    <source>
        <dbReference type="EMBL" id="KAB2347876.1"/>
    </source>
</evidence>
<sequence>MREDRVLTVRPRRPSDPQVDLRLYTIAHRAIQQGAHQLADLAGRMHAGETVLTERRAKALDRFVELFVSDIRHHHRYEDEIGFPVVRASALGAVDIEPLTVDHDHLDPILAALCAATARVRAEPSDALARKALAVESARLRDLLDEHITEEERDIFPAISRYVSVEDFDRWERAVTKAYPKRRLWFIASWWAAVIPADDTVAMTKTPVSFRLALLLFRRRYERLHGTLFS</sequence>
<dbReference type="EMBL" id="WBMT01000008">
    <property type="protein sequence ID" value="KAB2347876.1"/>
    <property type="molecule type" value="Genomic_DNA"/>
</dbReference>
<gene>
    <name evidence="2" type="ORF">F8566_18510</name>
</gene>
<dbReference type="Proteomes" id="UP000468735">
    <property type="component" value="Unassembled WGS sequence"/>
</dbReference>
<dbReference type="Gene3D" id="1.20.120.520">
    <property type="entry name" value="nmb1532 protein domain like"/>
    <property type="match status" value="1"/>
</dbReference>
<comment type="caution">
    <text evidence="2">The sequence shown here is derived from an EMBL/GenBank/DDBJ whole genome shotgun (WGS) entry which is preliminary data.</text>
</comment>
<dbReference type="RefSeq" id="WP_151561499.1">
    <property type="nucleotide sequence ID" value="NZ_WBMT01000008.1"/>
</dbReference>
<protein>
    <submittedName>
        <fullName evidence="2">Hemerythrin domain-containing protein</fullName>
    </submittedName>
</protein>
<dbReference type="OrthoDB" id="5197650at2"/>
<accession>A0A6H9Z0A8</accession>
<reference evidence="2 3" key="1">
    <citation type="submission" date="2019-09" db="EMBL/GenBank/DDBJ databases">
        <title>Actinomadura physcomitrii sp. nov., a novel actinomycete isolated from moss [Physcomitrium sphaericum (Ludw) Fuernr].</title>
        <authorList>
            <person name="Zhuang X."/>
            <person name="Liu C."/>
        </authorList>
    </citation>
    <scope>NUCLEOTIDE SEQUENCE [LARGE SCALE GENOMIC DNA]</scope>
    <source>
        <strain evidence="2 3">HMC1</strain>
    </source>
</reference>
<feature type="domain" description="Hemerythrin-like" evidence="1">
    <location>
        <begin position="27"/>
        <end position="159"/>
    </location>
</feature>
<dbReference type="AlphaFoldDB" id="A0A6H9Z0A8"/>
<evidence type="ECO:0000259" key="1">
    <source>
        <dbReference type="Pfam" id="PF01814"/>
    </source>
</evidence>
<keyword evidence="3" id="KW-1185">Reference proteome</keyword>
<organism evidence="2 3">
    <name type="scientific">Actinomadura rudentiformis</name>
    <dbReference type="NCBI Taxonomy" id="359158"/>
    <lineage>
        <taxon>Bacteria</taxon>
        <taxon>Bacillati</taxon>
        <taxon>Actinomycetota</taxon>
        <taxon>Actinomycetes</taxon>
        <taxon>Streptosporangiales</taxon>
        <taxon>Thermomonosporaceae</taxon>
        <taxon>Actinomadura</taxon>
    </lineage>
</organism>
<dbReference type="CDD" id="cd12108">
    <property type="entry name" value="Hr-like"/>
    <property type="match status" value="1"/>
</dbReference>
<name>A0A6H9Z0A8_9ACTN</name>
<dbReference type="Pfam" id="PF01814">
    <property type="entry name" value="Hemerythrin"/>
    <property type="match status" value="1"/>
</dbReference>
<evidence type="ECO:0000313" key="3">
    <source>
        <dbReference type="Proteomes" id="UP000468735"/>
    </source>
</evidence>
<dbReference type="InterPro" id="IPR012312">
    <property type="entry name" value="Hemerythrin-like"/>
</dbReference>